<feature type="coiled-coil region" evidence="1">
    <location>
        <begin position="206"/>
        <end position="235"/>
    </location>
</feature>
<dbReference type="AlphaFoldDB" id="A0AAV2QF30"/>
<accession>A0AAV2QF30</accession>
<name>A0AAV2QF30_MEGNR</name>
<gene>
    <name evidence="2" type="ORF">MNOR_LOCUS11982</name>
</gene>
<feature type="non-terminal residue" evidence="2">
    <location>
        <position position="306"/>
    </location>
</feature>
<evidence type="ECO:0000313" key="2">
    <source>
        <dbReference type="EMBL" id="CAL4082736.1"/>
    </source>
</evidence>
<evidence type="ECO:0000313" key="3">
    <source>
        <dbReference type="Proteomes" id="UP001497623"/>
    </source>
</evidence>
<keyword evidence="3" id="KW-1185">Reference proteome</keyword>
<sequence length="306" mass="33447">MLHEICTMRLESLMGDDLTSVQDDENQNDSDDDDNEVLRTRLAAIIVEKQRKYRYYNYAAKASTLLPSSGHGGKGMRPRVDKLQTLEAKMAGIEVSLGWKRRREALLETLPRAARDLVRELDTLHAALRDKDQLIQSLRTQITNLGGTVGGAGGGGGGVVSEAERKSITDRLGKVTSEMDAKKVAIKNLRLALDKIDITENIDVRIRAAEVEYECEREELNVLNLKEECNVLTARLHESTNSSGISPLNSNGGETCFHTILSSTNGATALAGAILVAVVVNHTPGNPPFHVTHRPPLGCVIDWATD</sequence>
<protein>
    <submittedName>
        <fullName evidence="2">Uncharacterized protein</fullName>
    </submittedName>
</protein>
<organism evidence="2 3">
    <name type="scientific">Meganyctiphanes norvegica</name>
    <name type="common">Northern krill</name>
    <name type="synonym">Thysanopoda norvegica</name>
    <dbReference type="NCBI Taxonomy" id="48144"/>
    <lineage>
        <taxon>Eukaryota</taxon>
        <taxon>Metazoa</taxon>
        <taxon>Ecdysozoa</taxon>
        <taxon>Arthropoda</taxon>
        <taxon>Crustacea</taxon>
        <taxon>Multicrustacea</taxon>
        <taxon>Malacostraca</taxon>
        <taxon>Eumalacostraca</taxon>
        <taxon>Eucarida</taxon>
        <taxon>Euphausiacea</taxon>
        <taxon>Euphausiidae</taxon>
        <taxon>Meganyctiphanes</taxon>
    </lineage>
</organism>
<proteinExistence type="predicted"/>
<keyword evidence="1" id="KW-0175">Coiled coil</keyword>
<reference evidence="2 3" key="1">
    <citation type="submission" date="2024-05" db="EMBL/GenBank/DDBJ databases">
        <authorList>
            <person name="Wallberg A."/>
        </authorList>
    </citation>
    <scope>NUCLEOTIDE SEQUENCE [LARGE SCALE GENOMIC DNA]</scope>
</reference>
<dbReference type="EMBL" id="CAXKWB010006417">
    <property type="protein sequence ID" value="CAL4082736.1"/>
    <property type="molecule type" value="Genomic_DNA"/>
</dbReference>
<dbReference type="Proteomes" id="UP001497623">
    <property type="component" value="Unassembled WGS sequence"/>
</dbReference>
<evidence type="ECO:0000256" key="1">
    <source>
        <dbReference type="SAM" id="Coils"/>
    </source>
</evidence>
<comment type="caution">
    <text evidence="2">The sequence shown here is derived from an EMBL/GenBank/DDBJ whole genome shotgun (WGS) entry which is preliminary data.</text>
</comment>